<name>A0A2N7W056_9BURK</name>
<accession>A0A2N7W056</accession>
<dbReference type="Proteomes" id="UP000494205">
    <property type="component" value="Unassembled WGS sequence"/>
</dbReference>
<dbReference type="Proteomes" id="UP000235659">
    <property type="component" value="Unassembled WGS sequence"/>
</dbReference>
<feature type="signal peptide" evidence="1">
    <location>
        <begin position="1"/>
        <end position="22"/>
    </location>
</feature>
<protein>
    <recommendedName>
        <fullName evidence="6">DUF4148 domain-containing protein</fullName>
    </recommendedName>
</protein>
<evidence type="ECO:0000256" key="1">
    <source>
        <dbReference type="SAM" id="SignalP"/>
    </source>
</evidence>
<dbReference type="RefSeq" id="WP_102636179.1">
    <property type="nucleotide sequence ID" value="NZ_CADIJZ010000045.1"/>
</dbReference>
<reference evidence="2 5" key="2">
    <citation type="submission" date="2020-04" db="EMBL/GenBank/DDBJ databases">
        <authorList>
            <person name="De Canck E."/>
        </authorList>
    </citation>
    <scope>NUCLEOTIDE SEQUENCE [LARGE SCALE GENOMIC DNA]</scope>
    <source>
        <strain evidence="2 5">LMG 27174</strain>
    </source>
</reference>
<evidence type="ECO:0000313" key="3">
    <source>
        <dbReference type="EMBL" id="PMS22780.1"/>
    </source>
</evidence>
<evidence type="ECO:0000313" key="2">
    <source>
        <dbReference type="EMBL" id="CAB3741045.1"/>
    </source>
</evidence>
<dbReference type="EMBL" id="PNXY01000042">
    <property type="protein sequence ID" value="PMS22780.1"/>
    <property type="molecule type" value="Genomic_DNA"/>
</dbReference>
<dbReference type="AlphaFoldDB" id="A0A2N7W056"/>
<feature type="chain" id="PRO_5044384137" description="DUF4148 domain-containing protein" evidence="1">
    <location>
        <begin position="23"/>
        <end position="106"/>
    </location>
</feature>
<keyword evidence="4" id="KW-1185">Reference proteome</keyword>
<organism evidence="2 5">
    <name type="scientific">Paraburkholderia rhynchosiae</name>
    <dbReference type="NCBI Taxonomy" id="487049"/>
    <lineage>
        <taxon>Bacteria</taxon>
        <taxon>Pseudomonadati</taxon>
        <taxon>Pseudomonadota</taxon>
        <taxon>Betaproteobacteria</taxon>
        <taxon>Burkholderiales</taxon>
        <taxon>Burkholderiaceae</taxon>
        <taxon>Paraburkholderia</taxon>
    </lineage>
</organism>
<proteinExistence type="predicted"/>
<keyword evidence="1" id="KW-0732">Signal</keyword>
<dbReference type="OrthoDB" id="9030534at2"/>
<evidence type="ECO:0008006" key="6">
    <source>
        <dbReference type="Google" id="ProtNLM"/>
    </source>
</evidence>
<evidence type="ECO:0000313" key="4">
    <source>
        <dbReference type="Proteomes" id="UP000235659"/>
    </source>
</evidence>
<dbReference type="EMBL" id="CADIJZ010000045">
    <property type="protein sequence ID" value="CAB3741045.1"/>
    <property type="molecule type" value="Genomic_DNA"/>
</dbReference>
<reference evidence="3 4" key="1">
    <citation type="submission" date="2018-01" db="EMBL/GenBank/DDBJ databases">
        <title>Whole genome analyses suggest that Burkholderia sensu lato contains two further novel genera in the rhizoxinica-symbiotica group Mycetohabitans gen. nov., and Trinickia gen. nov.: implications for the evolution of diazotrophy and nodulation in the Burkholderiaceae.</title>
        <authorList>
            <person name="Estrada-de los Santos P."/>
            <person name="Palmer M."/>
            <person name="Chavez-Ramirez B."/>
            <person name="Beukes C."/>
            <person name="Steenkamp E.T."/>
            <person name="Hirsch A.M."/>
            <person name="Manyaka P."/>
            <person name="Maluk M."/>
            <person name="Lafos M."/>
            <person name="Crook M."/>
            <person name="Gross E."/>
            <person name="Simon M.F."/>
            <person name="Bueno dos Reis Junior F."/>
            <person name="Poole P.S."/>
            <person name="Venter S.N."/>
            <person name="James E.K."/>
        </authorList>
    </citation>
    <scope>NUCLEOTIDE SEQUENCE [LARGE SCALE GENOMIC DNA]</scope>
    <source>
        <strain evidence="3 4">WSM 3937</strain>
    </source>
</reference>
<sequence length="106" mass="11464">MNSRFKMTSVIALMMLSVSASAAEKLSVKECHSYPFVAAKAGITHGDLIRELSELESVGYEPARNDPRYPEELTRAEKRLHAKFVADCASASQASAKGSEDARASS</sequence>
<gene>
    <name evidence="3" type="ORF">C0Z16_32820</name>
    <name evidence="2" type="ORF">LMG27174_06708</name>
</gene>
<evidence type="ECO:0000313" key="5">
    <source>
        <dbReference type="Proteomes" id="UP000494205"/>
    </source>
</evidence>